<dbReference type="GO" id="GO:0016853">
    <property type="term" value="F:isomerase activity"/>
    <property type="evidence" value="ECO:0007669"/>
    <property type="project" value="UniProtKB-KW"/>
</dbReference>
<dbReference type="EMBL" id="RBKT01000001">
    <property type="protein sequence ID" value="RKR86435.1"/>
    <property type="molecule type" value="Genomic_DNA"/>
</dbReference>
<dbReference type="GO" id="GO:0030638">
    <property type="term" value="P:polyketide metabolic process"/>
    <property type="evidence" value="ECO:0007669"/>
    <property type="project" value="InterPro"/>
</dbReference>
<dbReference type="InterPro" id="IPR032710">
    <property type="entry name" value="NTF2-like_dom_sf"/>
</dbReference>
<evidence type="ECO:0000313" key="2">
    <source>
        <dbReference type="Proteomes" id="UP000277671"/>
    </source>
</evidence>
<dbReference type="PANTHER" id="PTHR38436">
    <property type="entry name" value="POLYKETIDE CYCLASE SNOAL-LIKE DOMAIN"/>
    <property type="match status" value="1"/>
</dbReference>
<dbReference type="Gene3D" id="3.10.450.50">
    <property type="match status" value="1"/>
</dbReference>
<dbReference type="Pfam" id="PF07366">
    <property type="entry name" value="SnoaL"/>
    <property type="match status" value="1"/>
</dbReference>
<dbReference type="SUPFAM" id="SSF54427">
    <property type="entry name" value="NTF2-like"/>
    <property type="match status" value="1"/>
</dbReference>
<keyword evidence="1" id="KW-0413">Isomerase</keyword>
<reference evidence="1 2" key="1">
    <citation type="submission" date="2018-10" db="EMBL/GenBank/DDBJ databases">
        <title>Sequencing the genomes of 1000 actinobacteria strains.</title>
        <authorList>
            <person name="Klenk H.-P."/>
        </authorList>
    </citation>
    <scope>NUCLEOTIDE SEQUENCE [LARGE SCALE GENOMIC DNA]</scope>
    <source>
        <strain evidence="1 2">DSM 45175</strain>
    </source>
</reference>
<protein>
    <submittedName>
        <fullName evidence="1">Steroid delta-isomerase-like uncharacterized protein</fullName>
    </submittedName>
</protein>
<proteinExistence type="predicted"/>
<dbReference type="PANTHER" id="PTHR38436:SF1">
    <property type="entry name" value="ESTER CYCLASE"/>
    <property type="match status" value="1"/>
</dbReference>
<comment type="caution">
    <text evidence="1">The sequence shown here is derived from an EMBL/GenBank/DDBJ whole genome shotgun (WGS) entry which is preliminary data.</text>
</comment>
<name>A0A495JBZ3_9ACTN</name>
<dbReference type="InterPro" id="IPR009959">
    <property type="entry name" value="Cyclase_SnoaL-like"/>
</dbReference>
<dbReference type="RefSeq" id="WP_121154440.1">
    <property type="nucleotide sequence ID" value="NZ_RBKT01000001.1"/>
</dbReference>
<sequence length="136" mass="15478">MTNSPEANLELMRTTFERFNAGDIDACLDRLTPDFIINLAMLPQPMHGRETWKQGVDVMRAAFPDFHAEIEDMVAMDDRVAMRLTHRGTHRGEFQGIPATGRVVAYQSHEFYRIAGGLIAEEWICSDMATLYQQIS</sequence>
<evidence type="ECO:0000313" key="1">
    <source>
        <dbReference type="EMBL" id="RKR86435.1"/>
    </source>
</evidence>
<keyword evidence="2" id="KW-1185">Reference proteome</keyword>
<dbReference type="AlphaFoldDB" id="A0A495JBZ3"/>
<organism evidence="1 2">
    <name type="scientific">Micromonospora pisi</name>
    <dbReference type="NCBI Taxonomy" id="589240"/>
    <lineage>
        <taxon>Bacteria</taxon>
        <taxon>Bacillati</taxon>
        <taxon>Actinomycetota</taxon>
        <taxon>Actinomycetes</taxon>
        <taxon>Micromonosporales</taxon>
        <taxon>Micromonosporaceae</taxon>
        <taxon>Micromonospora</taxon>
    </lineage>
</organism>
<gene>
    <name evidence="1" type="ORF">BDK92_0661</name>
</gene>
<dbReference type="OrthoDB" id="9182871at2"/>
<dbReference type="Proteomes" id="UP000277671">
    <property type="component" value="Unassembled WGS sequence"/>
</dbReference>
<accession>A0A495JBZ3</accession>